<evidence type="ECO:0000313" key="1">
    <source>
        <dbReference type="EMBL" id="KAF2388992.1"/>
    </source>
</evidence>
<sequence length="70" mass="8039">MGNLVGTAIQFGIRPVTVFKAHRDRIRTRSHLRLKHPVQSQTLRIFDGGAVKGFQQMQTLVVTQQRDLRQ</sequence>
<reference evidence="1 2" key="1">
    <citation type="submission" date="2019-12" db="EMBL/GenBank/DDBJ databases">
        <title>Endophytic bacteria associated with Panax ginseng seedlings.</title>
        <authorList>
            <person name="Park J.M."/>
            <person name="Shin R."/>
            <person name="Jo S.H."/>
        </authorList>
    </citation>
    <scope>NUCLEOTIDE SEQUENCE [LARGE SCALE GENOMIC DNA]</scope>
    <source>
        <strain evidence="1 2">PgKB32</strain>
    </source>
</reference>
<evidence type="ECO:0000313" key="2">
    <source>
        <dbReference type="Proteomes" id="UP000475265"/>
    </source>
</evidence>
<dbReference type="Proteomes" id="UP000475265">
    <property type="component" value="Unassembled WGS sequence"/>
</dbReference>
<proteinExistence type="predicted"/>
<protein>
    <submittedName>
        <fullName evidence="1">Uncharacterized protein</fullName>
    </submittedName>
</protein>
<accession>A0A6L5BMU4</accession>
<dbReference type="AlphaFoldDB" id="A0A6L5BMU4"/>
<gene>
    <name evidence="1" type="ORF">FX983_06563</name>
</gene>
<dbReference type="EMBL" id="JAAAXX010000006">
    <property type="protein sequence ID" value="KAF2388992.1"/>
    <property type="molecule type" value="Genomic_DNA"/>
</dbReference>
<organism evidence="1 2">
    <name type="scientific">Pseudomonas frederiksbergensis</name>
    <dbReference type="NCBI Taxonomy" id="104087"/>
    <lineage>
        <taxon>Bacteria</taxon>
        <taxon>Pseudomonadati</taxon>
        <taxon>Pseudomonadota</taxon>
        <taxon>Gammaproteobacteria</taxon>
        <taxon>Pseudomonadales</taxon>
        <taxon>Pseudomonadaceae</taxon>
        <taxon>Pseudomonas</taxon>
    </lineage>
</organism>
<comment type="caution">
    <text evidence="1">The sequence shown here is derived from an EMBL/GenBank/DDBJ whole genome shotgun (WGS) entry which is preliminary data.</text>
</comment>
<name>A0A6L5BMU4_9PSED</name>